<dbReference type="PROSITE" id="PS00211">
    <property type="entry name" value="ABC_TRANSPORTER_1"/>
    <property type="match status" value="2"/>
</dbReference>
<dbReference type="CDD" id="cd03221">
    <property type="entry name" value="ABCF_EF-3"/>
    <property type="match status" value="2"/>
</dbReference>
<dbReference type="PANTHER" id="PTHR19211">
    <property type="entry name" value="ATP-BINDING TRANSPORT PROTEIN-RELATED"/>
    <property type="match status" value="1"/>
</dbReference>
<proteinExistence type="predicted"/>
<dbReference type="AlphaFoldDB" id="A0A6J6WKL8"/>
<dbReference type="EMBL" id="CAFAAG010000001">
    <property type="protein sequence ID" value="CAB4782787.1"/>
    <property type="molecule type" value="Genomic_DNA"/>
</dbReference>
<keyword evidence="3" id="KW-0067">ATP-binding</keyword>
<keyword evidence="1" id="KW-0677">Repeat</keyword>
<dbReference type="InterPro" id="IPR050611">
    <property type="entry name" value="ABCF"/>
</dbReference>
<dbReference type="Gene3D" id="3.40.50.300">
    <property type="entry name" value="P-loop containing nucleotide triphosphate hydrolases"/>
    <property type="match status" value="2"/>
</dbReference>
<evidence type="ECO:0000259" key="4">
    <source>
        <dbReference type="PROSITE" id="PS50893"/>
    </source>
</evidence>
<feature type="domain" description="ABC transporter" evidence="4">
    <location>
        <begin position="329"/>
        <end position="537"/>
    </location>
</feature>
<accession>A0A6J6WKL8</accession>
<keyword evidence="2" id="KW-0547">Nucleotide-binding</keyword>
<protein>
    <submittedName>
        <fullName evidence="5">Unannotated protein</fullName>
    </submittedName>
</protein>
<dbReference type="PROSITE" id="PS50893">
    <property type="entry name" value="ABC_TRANSPORTER_2"/>
    <property type="match status" value="2"/>
</dbReference>
<sequence length="538" mass="58555">MLQVQGLSVEIGGRMVVEDASFTVMPRDKAGLVGRNGAGKTTLFKVLGGAVEPHAGKVLRKGGFGYLPQDPKIPGARESHTAISHVLSGRNIDEDLVRIEKLRLSMEESPTPQNIAKFSKAEDEFSSKGGYAAESEARSIAAGLGLKPDRLNASIGVLSGGERRRVELARILFAGSDTLLLDEPTNHLDIDAKTWLLGFLREYRGALLVISHDLELLDEAITRVLHLDRPQEESVGSIVEYRGTYTQYLSSRAADEARRAKKASMQEKEMARLQGVVDRFGAKASKAAMAHSIEKRIARIEDTKVEGPTKDKKLKVRFPEPPTAGQTVITATGLRKTFGGPDIFHDVSFDLGRGERLLVLGLNGAGKTTLLRMLAGESKSDGGEVEFGYQVTTGYFAQEHDNLDPEASLIDHMRRHAPVRLGLTETDLRGMLGMFGLSGTKVFQESATLSGGEKTKLALAMLMVGRNNLLFLDEPTNNLDPPSRQAVADALSAWKGAIILVSHDTEFVEQLAPTKVLLMPDGQVDYFSNEWLDLVSLA</sequence>
<dbReference type="GO" id="GO:0016887">
    <property type="term" value="F:ATP hydrolysis activity"/>
    <property type="evidence" value="ECO:0007669"/>
    <property type="project" value="InterPro"/>
</dbReference>
<dbReference type="InterPro" id="IPR027417">
    <property type="entry name" value="P-loop_NTPase"/>
</dbReference>
<organism evidence="5">
    <name type="scientific">freshwater metagenome</name>
    <dbReference type="NCBI Taxonomy" id="449393"/>
    <lineage>
        <taxon>unclassified sequences</taxon>
        <taxon>metagenomes</taxon>
        <taxon>ecological metagenomes</taxon>
    </lineage>
</organism>
<reference evidence="5" key="1">
    <citation type="submission" date="2020-05" db="EMBL/GenBank/DDBJ databases">
        <authorList>
            <person name="Chiriac C."/>
            <person name="Salcher M."/>
            <person name="Ghai R."/>
            <person name="Kavagutti S V."/>
        </authorList>
    </citation>
    <scope>NUCLEOTIDE SEQUENCE</scope>
</reference>
<dbReference type="FunFam" id="3.40.50.300:FF:000011">
    <property type="entry name" value="Putative ABC transporter ATP-binding component"/>
    <property type="match status" value="1"/>
</dbReference>
<dbReference type="Pfam" id="PF12848">
    <property type="entry name" value="ABC_tran_Xtn"/>
    <property type="match status" value="1"/>
</dbReference>
<dbReference type="SUPFAM" id="SSF52540">
    <property type="entry name" value="P-loop containing nucleoside triphosphate hydrolases"/>
    <property type="match status" value="2"/>
</dbReference>
<dbReference type="PANTHER" id="PTHR19211:SF14">
    <property type="entry name" value="ATP-BINDING CASSETTE SUB-FAMILY F MEMBER 1"/>
    <property type="match status" value="1"/>
</dbReference>
<dbReference type="Pfam" id="PF00005">
    <property type="entry name" value="ABC_tran"/>
    <property type="match status" value="2"/>
</dbReference>
<name>A0A6J6WKL8_9ZZZZ</name>
<dbReference type="SMART" id="SM00382">
    <property type="entry name" value="AAA"/>
    <property type="match status" value="2"/>
</dbReference>
<feature type="domain" description="ABC transporter" evidence="4">
    <location>
        <begin position="2"/>
        <end position="254"/>
    </location>
</feature>
<evidence type="ECO:0000256" key="2">
    <source>
        <dbReference type="ARBA" id="ARBA00022741"/>
    </source>
</evidence>
<evidence type="ECO:0000313" key="5">
    <source>
        <dbReference type="EMBL" id="CAB4782787.1"/>
    </source>
</evidence>
<dbReference type="GO" id="GO:0005524">
    <property type="term" value="F:ATP binding"/>
    <property type="evidence" value="ECO:0007669"/>
    <property type="project" value="UniProtKB-KW"/>
</dbReference>
<dbReference type="InterPro" id="IPR017871">
    <property type="entry name" value="ABC_transporter-like_CS"/>
</dbReference>
<dbReference type="FunFam" id="3.40.50.300:FF:000597">
    <property type="entry name" value="ABC transporter ATP-binding protein"/>
    <property type="match status" value="1"/>
</dbReference>
<evidence type="ECO:0000256" key="3">
    <source>
        <dbReference type="ARBA" id="ARBA00022840"/>
    </source>
</evidence>
<dbReference type="InterPro" id="IPR003439">
    <property type="entry name" value="ABC_transporter-like_ATP-bd"/>
</dbReference>
<gene>
    <name evidence="5" type="ORF">UFOPK2975_00009</name>
</gene>
<evidence type="ECO:0000256" key="1">
    <source>
        <dbReference type="ARBA" id="ARBA00022737"/>
    </source>
</evidence>
<dbReference type="InterPro" id="IPR032781">
    <property type="entry name" value="ABC_tran_Xtn"/>
</dbReference>
<dbReference type="InterPro" id="IPR003593">
    <property type="entry name" value="AAA+_ATPase"/>
</dbReference>